<accession>A0A485KUS5</accession>
<evidence type="ECO:0000313" key="3">
    <source>
        <dbReference type="Proteomes" id="UP000332933"/>
    </source>
</evidence>
<dbReference type="GO" id="GO:0140053">
    <property type="term" value="P:mitochondrial gene expression"/>
    <property type="evidence" value="ECO:0007669"/>
    <property type="project" value="TreeGrafter"/>
</dbReference>
<dbReference type="EMBL" id="CAADRA010005341">
    <property type="protein sequence ID" value="VFT88745.1"/>
    <property type="molecule type" value="Genomic_DNA"/>
</dbReference>
<protein>
    <submittedName>
        <fullName evidence="2">Aste57867_11890 protein</fullName>
    </submittedName>
</protein>
<sequence length="877" mass="99224">MLRQTLRTTCRLPVAALARQAARPLPRDVFSRTSHVSWLGLNDSHRAFATHHAAAQPEREIQLMTTAEVKKLCLTTKADIIKHHGKPTYFTLMKRLKHTWKEFYTHTPYPTPQELKTFWNAAKALEMDTVLVETTLSMREIFPKEIKTKQYLDSRIAFLRLGKFHEMIAIFESEKLEHPHPQPIFYIWALTAYIEQNNIEKIKALLQEMKQEGYMVPNETVSRLLFNLATRGDKKSILEILPDLDPNVGIWTVPALNRTLTSLGMVGLPAEAFKFYGHSTMELDPTTFKTVLEVAVRNRCIKEATDILHNRRLFDLTLDTPEYNVILEALILLKRTDEIPAIVAEMEAQGVTINLKTRHLMQLQSLDDKVYNPARSATTKNTQEAVLRKMLDKNDFAAAAAVADGILAKTPTPKNIKPILEAYVETKQLDKLDAIVASMQTTDWPSPMLGLIYLIKYYCQRTNVDGKSTVFDPPRAFQVYLATKRQNVTIWQPVMLYPALIKLGEWEAAVDLFYESLALDKQPRKPDGFRSSQAQRSEALTDVVRFCAKVQQYDAMREAIEKMLAHGHRVSSNIFKSIWFDPVRYSFHNLEGATIQKRNEVMATFAAAIASSLKSILAHDPSFQVNYELLDHLLNVLFYGKQQQMLLELYRAAKHNQSTTSRTSTHVLHEVSYQKLLQVVAIYGRNLAETRALYDEARRVVPKMRNPALIDASMIRAIAQAGRIDEMLAMLEQSNSGSAYRGALEALLASHRLDQVGQILDKMVDAGFQPNGQLVLKAMQTFLRSRRSNPAAAAPVAAFLGAFEAQIVVNGTVQTKSPTQDGTRMATSMREIRTIYSTAVEVHRMANDDTAADAVAAHMKELGIEPIAVEGYHHRHM</sequence>
<dbReference type="InterPro" id="IPR011990">
    <property type="entry name" value="TPR-like_helical_dom_sf"/>
</dbReference>
<reference evidence="2 3" key="1">
    <citation type="submission" date="2019-03" db="EMBL/GenBank/DDBJ databases">
        <authorList>
            <person name="Gaulin E."/>
            <person name="Dumas B."/>
        </authorList>
    </citation>
    <scope>NUCLEOTIDE SEQUENCE [LARGE SCALE GENOMIC DNA]</scope>
    <source>
        <strain evidence="2">CBS 568.67</strain>
    </source>
</reference>
<organism evidence="2 3">
    <name type="scientific">Aphanomyces stellatus</name>
    <dbReference type="NCBI Taxonomy" id="120398"/>
    <lineage>
        <taxon>Eukaryota</taxon>
        <taxon>Sar</taxon>
        <taxon>Stramenopiles</taxon>
        <taxon>Oomycota</taxon>
        <taxon>Saprolegniomycetes</taxon>
        <taxon>Saprolegniales</taxon>
        <taxon>Verrucalvaceae</taxon>
        <taxon>Aphanomyces</taxon>
    </lineage>
</organism>
<keyword evidence="3" id="KW-1185">Reference proteome</keyword>
<dbReference type="OrthoDB" id="185373at2759"/>
<proteinExistence type="predicted"/>
<evidence type="ECO:0000313" key="1">
    <source>
        <dbReference type="EMBL" id="KAF0697410.1"/>
    </source>
</evidence>
<dbReference type="GO" id="GO:0003729">
    <property type="term" value="F:mRNA binding"/>
    <property type="evidence" value="ECO:0007669"/>
    <property type="project" value="TreeGrafter"/>
</dbReference>
<name>A0A485KUS5_9STRA</name>
<dbReference type="PANTHER" id="PTHR47938:SF35">
    <property type="entry name" value="PENTATRICOPEPTIDE REPEAT-CONTAINING PROTEIN 4, MITOCHONDRIAL-RELATED"/>
    <property type="match status" value="1"/>
</dbReference>
<gene>
    <name evidence="2" type="primary">Aste57867_11890</name>
    <name evidence="1" type="ORF">As57867_011845</name>
    <name evidence="2" type="ORF">ASTE57867_11890</name>
</gene>
<dbReference type="EMBL" id="VJMH01005320">
    <property type="protein sequence ID" value="KAF0697410.1"/>
    <property type="molecule type" value="Genomic_DNA"/>
</dbReference>
<dbReference type="PANTHER" id="PTHR47938">
    <property type="entry name" value="RESPIRATORY COMPLEX I CHAPERONE (CIA84), PUTATIVE (AFU_ORTHOLOGUE AFUA_2G06020)-RELATED"/>
    <property type="match status" value="1"/>
</dbReference>
<dbReference type="AlphaFoldDB" id="A0A485KUS5"/>
<evidence type="ECO:0000313" key="2">
    <source>
        <dbReference type="EMBL" id="VFT88745.1"/>
    </source>
</evidence>
<dbReference type="Proteomes" id="UP000332933">
    <property type="component" value="Unassembled WGS sequence"/>
</dbReference>
<reference evidence="1" key="2">
    <citation type="submission" date="2019-06" db="EMBL/GenBank/DDBJ databases">
        <title>Genomics analysis of Aphanomyces spp. identifies a new class of oomycete effector associated with host adaptation.</title>
        <authorList>
            <person name="Gaulin E."/>
        </authorList>
    </citation>
    <scope>NUCLEOTIDE SEQUENCE</scope>
    <source>
        <strain evidence="1">CBS 578.67</strain>
    </source>
</reference>
<dbReference type="Gene3D" id="1.25.40.10">
    <property type="entry name" value="Tetratricopeptide repeat domain"/>
    <property type="match status" value="2"/>
</dbReference>
<dbReference type="GO" id="GO:0005739">
    <property type="term" value="C:mitochondrion"/>
    <property type="evidence" value="ECO:0007669"/>
    <property type="project" value="TreeGrafter"/>
</dbReference>